<sequence>MSILAEPRRKQKIAIDPQNSKWRANTDSFAQKMMKGMGWNEEKGLGKNKQGMTTNLKLNVNYTQKGLGNTVNMDKTWVGHHDDFASILANLNKSKKDAKIADESGDEEEDQKVEVVDLDSMSRLSKRRIHYPKYIKRKDLSQATDLNKFQIFGRRVEGAVKKEVQVKEEEFVAKAETSGVSATNYFEAKLAAIQARKMQAALDEQNGVAKKEVDEDGSEKLDGQQHDESTFEPKVRKSKKRKMDGDEKEQLSVDESPKAKVKKGNSCSISTIKEEVIEEEKSDDNNKIKRKKKAKVVVEDQEDFVEIKEEFIEVKEEIVDEDGGMKLKKSKKEKKKRNQE</sequence>
<evidence type="ECO:0000313" key="2">
    <source>
        <dbReference type="WBParaSite" id="RSKR_0000437300.1"/>
    </source>
</evidence>
<evidence type="ECO:0000313" key="1">
    <source>
        <dbReference type="Proteomes" id="UP000095286"/>
    </source>
</evidence>
<organism evidence="1 2">
    <name type="scientific">Rhabditophanes sp. KR3021</name>
    <dbReference type="NCBI Taxonomy" id="114890"/>
    <lineage>
        <taxon>Eukaryota</taxon>
        <taxon>Metazoa</taxon>
        <taxon>Ecdysozoa</taxon>
        <taxon>Nematoda</taxon>
        <taxon>Chromadorea</taxon>
        <taxon>Rhabditida</taxon>
        <taxon>Tylenchina</taxon>
        <taxon>Panagrolaimomorpha</taxon>
        <taxon>Strongyloidoidea</taxon>
        <taxon>Alloionematidae</taxon>
        <taxon>Rhabditophanes</taxon>
    </lineage>
</organism>
<name>A0AC35TVA6_9BILA</name>
<protein>
    <submittedName>
        <fullName evidence="2">G-patch domain-containing protein</fullName>
    </submittedName>
</protein>
<dbReference type="Proteomes" id="UP000095286">
    <property type="component" value="Unplaced"/>
</dbReference>
<reference evidence="2" key="1">
    <citation type="submission" date="2016-11" db="UniProtKB">
        <authorList>
            <consortium name="WormBaseParasite"/>
        </authorList>
    </citation>
    <scope>IDENTIFICATION</scope>
    <source>
        <strain evidence="2">KR3021</strain>
    </source>
</reference>
<accession>A0AC35TVA6</accession>
<dbReference type="WBParaSite" id="RSKR_0000437300.1">
    <property type="protein sequence ID" value="RSKR_0000437300.1"/>
    <property type="gene ID" value="RSKR_0000437300"/>
</dbReference>
<proteinExistence type="predicted"/>